<dbReference type="GO" id="GO:0016020">
    <property type="term" value="C:membrane"/>
    <property type="evidence" value="ECO:0007669"/>
    <property type="project" value="UniProtKB-SubCell"/>
</dbReference>
<keyword evidence="2 6" id="KW-0812">Transmembrane</keyword>
<keyword evidence="3 6" id="KW-1133">Transmembrane helix</keyword>
<evidence type="ECO:0000256" key="6">
    <source>
        <dbReference type="SAM" id="Phobius"/>
    </source>
</evidence>
<organism evidence="7 8">
    <name type="scientific">Lachancea lanzarotensis</name>
    <dbReference type="NCBI Taxonomy" id="1245769"/>
    <lineage>
        <taxon>Eukaryota</taxon>
        <taxon>Fungi</taxon>
        <taxon>Dikarya</taxon>
        <taxon>Ascomycota</taxon>
        <taxon>Saccharomycotina</taxon>
        <taxon>Saccharomycetes</taxon>
        <taxon>Saccharomycetales</taxon>
        <taxon>Saccharomycetaceae</taxon>
        <taxon>Lachancea</taxon>
    </lineage>
</organism>
<proteinExistence type="predicted"/>
<feature type="compositionally biased region" description="Basic residues" evidence="5">
    <location>
        <begin position="7"/>
        <end position="22"/>
    </location>
</feature>
<reference evidence="7 8" key="1">
    <citation type="submission" date="2014-12" db="EMBL/GenBank/DDBJ databases">
        <authorList>
            <person name="Neuveglise Cecile"/>
        </authorList>
    </citation>
    <scope>NUCLEOTIDE SEQUENCE [LARGE SCALE GENOMIC DNA]</scope>
    <source>
        <strain evidence="7 8">CBS 12615</strain>
    </source>
</reference>
<feature type="region of interest" description="Disordered" evidence="5">
    <location>
        <begin position="1"/>
        <end position="31"/>
    </location>
</feature>
<sequence length="401" mass="44769">MQNGNRSKGKQKKQKGVKKSKNRVLASKSSNVNGTSELRILASPSTPIVHPQFVEQGLRPDVDENWPTAYLENGDFFVETIRSAAMSEMQNTRPGSDREDKSSLEVSEEFRHYDVLDELLCEQVDPNFNLVPTAQNFTATRSVHNSFDWEASDEEKIQPSWSEVVLDTQSKLYSTYAKLYSGFWTLVVHISVRGSAVATKLQHLMTETANDPKLESKKLQHLSRKQHLKLIARVCFNYAQDHPYNALFILTFAATFSPVVIVCVTLMSIFSILLSLFYVTVFLSVSAFVTVLIAPLMLLSLSFAAGVMICGFFSNLFFRFAQLIYGSYAAYSPKPLRLAADQIPPSVGSVEKSGSRSQDMFTKITTLARKKSSGTNQPIVIRGEEVPNQNLDIKVAEGVLQ</sequence>
<dbReference type="AlphaFoldDB" id="A0A0C7MN55"/>
<evidence type="ECO:0000256" key="2">
    <source>
        <dbReference type="ARBA" id="ARBA00022692"/>
    </source>
</evidence>
<protein>
    <submittedName>
        <fullName evidence="7">LALA0S02e11452g1_1</fullName>
    </submittedName>
</protein>
<keyword evidence="4 6" id="KW-0472">Membrane</keyword>
<dbReference type="RefSeq" id="XP_022627541.1">
    <property type="nucleotide sequence ID" value="XM_022774080.1"/>
</dbReference>
<evidence type="ECO:0000256" key="3">
    <source>
        <dbReference type="ARBA" id="ARBA00022989"/>
    </source>
</evidence>
<dbReference type="Pfam" id="PF17062">
    <property type="entry name" value="Osw5"/>
    <property type="match status" value="1"/>
</dbReference>
<evidence type="ECO:0000313" key="7">
    <source>
        <dbReference type="EMBL" id="CEP61306.1"/>
    </source>
</evidence>
<gene>
    <name evidence="7" type="ORF">LALA0_S02e11452g</name>
</gene>
<dbReference type="HOGENOM" id="CLU_687105_0_0_1"/>
<dbReference type="Proteomes" id="UP000054304">
    <property type="component" value="Unassembled WGS sequence"/>
</dbReference>
<evidence type="ECO:0000256" key="4">
    <source>
        <dbReference type="ARBA" id="ARBA00023136"/>
    </source>
</evidence>
<feature type="transmembrane region" description="Helical" evidence="6">
    <location>
        <begin position="246"/>
        <end position="279"/>
    </location>
</feature>
<dbReference type="EMBL" id="LN736361">
    <property type="protein sequence ID" value="CEP61306.1"/>
    <property type="molecule type" value="Genomic_DNA"/>
</dbReference>
<dbReference type="STRING" id="1245769.A0A0C7MN55"/>
<dbReference type="OrthoDB" id="4035996at2759"/>
<name>A0A0C7MN55_9SACH</name>
<dbReference type="InterPro" id="IPR031430">
    <property type="entry name" value="Osw5"/>
</dbReference>
<evidence type="ECO:0000256" key="5">
    <source>
        <dbReference type="SAM" id="MobiDB-lite"/>
    </source>
</evidence>
<feature type="transmembrane region" description="Helical" evidence="6">
    <location>
        <begin position="285"/>
        <end position="318"/>
    </location>
</feature>
<evidence type="ECO:0000256" key="1">
    <source>
        <dbReference type="ARBA" id="ARBA00004141"/>
    </source>
</evidence>
<dbReference type="GeneID" id="34684728"/>
<accession>A0A0C7MN55</accession>
<keyword evidence="8" id="KW-1185">Reference proteome</keyword>
<comment type="subcellular location">
    <subcellularLocation>
        <location evidence="1">Membrane</location>
        <topology evidence="1">Multi-pass membrane protein</topology>
    </subcellularLocation>
</comment>
<evidence type="ECO:0000313" key="8">
    <source>
        <dbReference type="Proteomes" id="UP000054304"/>
    </source>
</evidence>